<reference evidence="1" key="1">
    <citation type="submission" date="2014-11" db="EMBL/GenBank/DDBJ databases">
        <authorList>
            <person name="Amaro Gonzalez C."/>
        </authorList>
    </citation>
    <scope>NUCLEOTIDE SEQUENCE</scope>
</reference>
<accession>A0A0E9VIK9</accession>
<reference evidence="1" key="2">
    <citation type="journal article" date="2015" name="Fish Shellfish Immunol.">
        <title>Early steps in the European eel (Anguilla anguilla)-Vibrio vulnificus interaction in the gills: Role of the RtxA13 toxin.</title>
        <authorList>
            <person name="Callol A."/>
            <person name="Pajuelo D."/>
            <person name="Ebbesson L."/>
            <person name="Teles M."/>
            <person name="MacKenzie S."/>
            <person name="Amaro C."/>
        </authorList>
    </citation>
    <scope>NUCLEOTIDE SEQUENCE</scope>
</reference>
<sequence length="10" mass="1150">MGDLDLMWGL</sequence>
<dbReference type="EMBL" id="GBXM01030670">
    <property type="protein sequence ID" value="JAH77907.1"/>
    <property type="molecule type" value="Transcribed_RNA"/>
</dbReference>
<organism evidence="1">
    <name type="scientific">Anguilla anguilla</name>
    <name type="common">European freshwater eel</name>
    <name type="synonym">Muraena anguilla</name>
    <dbReference type="NCBI Taxonomy" id="7936"/>
    <lineage>
        <taxon>Eukaryota</taxon>
        <taxon>Metazoa</taxon>
        <taxon>Chordata</taxon>
        <taxon>Craniata</taxon>
        <taxon>Vertebrata</taxon>
        <taxon>Euteleostomi</taxon>
        <taxon>Actinopterygii</taxon>
        <taxon>Neopterygii</taxon>
        <taxon>Teleostei</taxon>
        <taxon>Anguilliformes</taxon>
        <taxon>Anguillidae</taxon>
        <taxon>Anguilla</taxon>
    </lineage>
</organism>
<evidence type="ECO:0000313" key="1">
    <source>
        <dbReference type="EMBL" id="JAH77907.1"/>
    </source>
</evidence>
<protein>
    <submittedName>
        <fullName evidence="1">Uncharacterized protein</fullName>
    </submittedName>
</protein>
<proteinExistence type="predicted"/>
<name>A0A0E9VIK9_ANGAN</name>